<protein>
    <recommendedName>
        <fullName evidence="1">peptide chain release factor N(5)-glutamine methyltransferase</fullName>
        <ecNumber evidence="1">2.1.1.297</ecNumber>
    </recommendedName>
</protein>
<dbReference type="PROSITE" id="PS00092">
    <property type="entry name" value="N6_MTASE"/>
    <property type="match status" value="1"/>
</dbReference>
<dbReference type="AlphaFoldDB" id="A0A1G2JKJ9"/>
<dbReference type="InterPro" id="IPR004556">
    <property type="entry name" value="HemK-like"/>
</dbReference>
<dbReference type="EC" id="2.1.1.297" evidence="1"/>
<reference evidence="7 8" key="1">
    <citation type="journal article" date="2016" name="Nat. Commun.">
        <title>Thousands of microbial genomes shed light on interconnected biogeochemical processes in an aquifer system.</title>
        <authorList>
            <person name="Anantharaman K."/>
            <person name="Brown C.T."/>
            <person name="Hug L.A."/>
            <person name="Sharon I."/>
            <person name="Castelle C.J."/>
            <person name="Probst A.J."/>
            <person name="Thomas B.C."/>
            <person name="Singh A."/>
            <person name="Wilkins M.J."/>
            <person name="Karaoz U."/>
            <person name="Brodie E.L."/>
            <person name="Williams K.H."/>
            <person name="Hubbard S.S."/>
            <person name="Banfield J.F."/>
        </authorList>
    </citation>
    <scope>NUCLEOTIDE SEQUENCE [LARGE SCALE GENOMIC DNA]</scope>
</reference>
<dbReference type="InterPro" id="IPR029063">
    <property type="entry name" value="SAM-dependent_MTases_sf"/>
</dbReference>
<evidence type="ECO:0000256" key="3">
    <source>
        <dbReference type="ARBA" id="ARBA00022679"/>
    </source>
</evidence>
<proteinExistence type="predicted"/>
<keyword evidence="3" id="KW-0808">Transferase</keyword>
<name>A0A1G2JKJ9_9BACT</name>
<organism evidence="7 8">
    <name type="scientific">Candidatus Staskawiczbacteria bacterium RIFOXYD1_FULL_32_13</name>
    <dbReference type="NCBI Taxonomy" id="1802234"/>
    <lineage>
        <taxon>Bacteria</taxon>
        <taxon>Candidatus Staskawicziibacteriota</taxon>
    </lineage>
</organism>
<dbReference type="PANTHER" id="PTHR18895">
    <property type="entry name" value="HEMK METHYLTRANSFERASE"/>
    <property type="match status" value="1"/>
</dbReference>
<comment type="caution">
    <text evidence="7">The sequence shown here is derived from an EMBL/GenBank/DDBJ whole genome shotgun (WGS) entry which is preliminary data.</text>
</comment>
<accession>A0A1G2JKJ9</accession>
<dbReference type="InterPro" id="IPR050320">
    <property type="entry name" value="N5-glutamine_MTase"/>
</dbReference>
<dbReference type="InterPro" id="IPR002052">
    <property type="entry name" value="DNA_methylase_N6_adenine_CS"/>
</dbReference>
<dbReference type="NCBIfam" id="TIGR00536">
    <property type="entry name" value="hemK_fam"/>
    <property type="match status" value="1"/>
</dbReference>
<dbReference type="GO" id="GO:0102559">
    <property type="term" value="F:peptide chain release factor N(5)-glutamine methyltransferase activity"/>
    <property type="evidence" value="ECO:0007669"/>
    <property type="project" value="UniProtKB-EC"/>
</dbReference>
<evidence type="ECO:0000313" key="7">
    <source>
        <dbReference type="EMBL" id="OGZ87667.1"/>
    </source>
</evidence>
<dbReference type="Proteomes" id="UP000178935">
    <property type="component" value="Unassembled WGS sequence"/>
</dbReference>
<keyword evidence="4" id="KW-0949">S-adenosyl-L-methionine</keyword>
<evidence type="ECO:0000313" key="8">
    <source>
        <dbReference type="Proteomes" id="UP000178935"/>
    </source>
</evidence>
<evidence type="ECO:0000256" key="4">
    <source>
        <dbReference type="ARBA" id="ARBA00022691"/>
    </source>
</evidence>
<comment type="catalytic activity">
    <reaction evidence="5">
        <text>L-glutaminyl-[peptide chain release factor] + S-adenosyl-L-methionine = N(5)-methyl-L-glutaminyl-[peptide chain release factor] + S-adenosyl-L-homocysteine + H(+)</text>
        <dbReference type="Rhea" id="RHEA:42896"/>
        <dbReference type="Rhea" id="RHEA-COMP:10271"/>
        <dbReference type="Rhea" id="RHEA-COMP:10272"/>
        <dbReference type="ChEBI" id="CHEBI:15378"/>
        <dbReference type="ChEBI" id="CHEBI:30011"/>
        <dbReference type="ChEBI" id="CHEBI:57856"/>
        <dbReference type="ChEBI" id="CHEBI:59789"/>
        <dbReference type="ChEBI" id="CHEBI:61891"/>
        <dbReference type="EC" id="2.1.1.297"/>
    </reaction>
</comment>
<evidence type="ECO:0000256" key="5">
    <source>
        <dbReference type="ARBA" id="ARBA00048391"/>
    </source>
</evidence>
<dbReference type="SUPFAM" id="SSF53335">
    <property type="entry name" value="S-adenosyl-L-methionine-dependent methyltransferases"/>
    <property type="match status" value="1"/>
</dbReference>
<dbReference type="PANTHER" id="PTHR18895:SF74">
    <property type="entry name" value="MTRF1L RELEASE FACTOR GLUTAMINE METHYLTRANSFERASE"/>
    <property type="match status" value="1"/>
</dbReference>
<dbReference type="GO" id="GO:0032259">
    <property type="term" value="P:methylation"/>
    <property type="evidence" value="ECO:0007669"/>
    <property type="project" value="UniProtKB-KW"/>
</dbReference>
<dbReference type="CDD" id="cd02440">
    <property type="entry name" value="AdoMet_MTases"/>
    <property type="match status" value="1"/>
</dbReference>
<dbReference type="Pfam" id="PF05175">
    <property type="entry name" value="MTS"/>
    <property type="match status" value="1"/>
</dbReference>
<dbReference type="EMBL" id="MHPU01000039">
    <property type="protein sequence ID" value="OGZ87667.1"/>
    <property type="molecule type" value="Genomic_DNA"/>
</dbReference>
<sequence length="258" mass="30412">MTKAKNSNLQREISWLLKEKYNGQLTNKAKKDIARLKNGQPLDYVIGFTDFLGCRIDLSYKPLIPRVETEFWVKEALDDIKESFDYAQDKTLRVLDIFAGSGCIGIAVLKNTNTLLCDIAEKDSKLINQIKKNLKLNKIDKKRYKLIESDIFKNIKKKYDLILANPPYIPIKNKNKIQKSTLKYEPKDALFGGQDGLYFIKKFLKKAKNYLTENGTIYMEFDFLQKGKIEKFLKNFEYKSWQFHKDQFNKWRYVKIML</sequence>
<dbReference type="InterPro" id="IPR007848">
    <property type="entry name" value="Small_mtfrase_dom"/>
</dbReference>
<gene>
    <name evidence="7" type="ORF">A2561_03140</name>
</gene>
<evidence type="ECO:0000256" key="1">
    <source>
        <dbReference type="ARBA" id="ARBA00012771"/>
    </source>
</evidence>
<dbReference type="Gene3D" id="3.40.50.150">
    <property type="entry name" value="Vaccinia Virus protein VP39"/>
    <property type="match status" value="1"/>
</dbReference>
<evidence type="ECO:0000259" key="6">
    <source>
        <dbReference type="Pfam" id="PF05175"/>
    </source>
</evidence>
<evidence type="ECO:0000256" key="2">
    <source>
        <dbReference type="ARBA" id="ARBA00022603"/>
    </source>
</evidence>
<keyword evidence="2" id="KW-0489">Methyltransferase</keyword>
<dbReference type="GO" id="GO:0003676">
    <property type="term" value="F:nucleic acid binding"/>
    <property type="evidence" value="ECO:0007669"/>
    <property type="project" value="InterPro"/>
</dbReference>
<feature type="domain" description="Methyltransferase small" evidence="6">
    <location>
        <begin position="90"/>
        <end position="170"/>
    </location>
</feature>